<sequence length="95" mass="10374">MIRTCGDEVRELLHDGCPTACLGDVAFAYVNVFAAHVNVGFFQGAAFLDPARLLEGNGKRMRHVKLRPETRLNAEALSELIAAAYADIKSRIENG</sequence>
<name>A0A9J7BIR9_9BACT</name>
<dbReference type="Proteomes" id="UP001059380">
    <property type="component" value="Chromosome"/>
</dbReference>
<gene>
    <name evidence="2" type="ORF">MOP44_17675</name>
</gene>
<dbReference type="Pfam" id="PF08818">
    <property type="entry name" value="DUF1801"/>
    <property type="match status" value="1"/>
</dbReference>
<protein>
    <submittedName>
        <fullName evidence="2">DUF1801 domain-containing protein</fullName>
    </submittedName>
</protein>
<dbReference type="InterPro" id="IPR014922">
    <property type="entry name" value="YdhG-like"/>
</dbReference>
<evidence type="ECO:0000259" key="1">
    <source>
        <dbReference type="Pfam" id="PF08818"/>
    </source>
</evidence>
<proteinExistence type="predicted"/>
<reference evidence="2" key="1">
    <citation type="submission" date="2021-04" db="EMBL/GenBank/DDBJ databases">
        <title>Phylogenetic analysis of Acidobacteriaceae.</title>
        <authorList>
            <person name="Qiu L."/>
            <person name="Zhang Q."/>
        </authorList>
    </citation>
    <scope>NUCLEOTIDE SEQUENCE</scope>
    <source>
        <strain evidence="2">DSM 25168</strain>
    </source>
</reference>
<evidence type="ECO:0000313" key="3">
    <source>
        <dbReference type="Proteomes" id="UP001059380"/>
    </source>
</evidence>
<dbReference type="RefSeq" id="WP_260791579.1">
    <property type="nucleotide sequence ID" value="NZ_CP093313.1"/>
</dbReference>
<organism evidence="2 3">
    <name type="scientific">Occallatibacter riparius</name>
    <dbReference type="NCBI Taxonomy" id="1002689"/>
    <lineage>
        <taxon>Bacteria</taxon>
        <taxon>Pseudomonadati</taxon>
        <taxon>Acidobacteriota</taxon>
        <taxon>Terriglobia</taxon>
        <taxon>Terriglobales</taxon>
        <taxon>Acidobacteriaceae</taxon>
        <taxon>Occallatibacter</taxon>
    </lineage>
</organism>
<dbReference type="KEGG" id="orp:MOP44_17675"/>
<evidence type="ECO:0000313" key="2">
    <source>
        <dbReference type="EMBL" id="UWZ82395.1"/>
    </source>
</evidence>
<dbReference type="SUPFAM" id="SSF159888">
    <property type="entry name" value="YdhG-like"/>
    <property type="match status" value="1"/>
</dbReference>
<keyword evidence="3" id="KW-1185">Reference proteome</keyword>
<feature type="domain" description="YdhG-like" evidence="1">
    <location>
        <begin position="5"/>
        <end position="84"/>
    </location>
</feature>
<dbReference type="EMBL" id="CP093313">
    <property type="protein sequence ID" value="UWZ82395.1"/>
    <property type="molecule type" value="Genomic_DNA"/>
</dbReference>
<accession>A0A9J7BIR9</accession>
<dbReference type="AlphaFoldDB" id="A0A9J7BIR9"/>